<dbReference type="Pfam" id="PF00005">
    <property type="entry name" value="ABC_tran"/>
    <property type="match status" value="1"/>
</dbReference>
<comment type="similarity">
    <text evidence="2">Belongs to the ABC transporter superfamily.</text>
</comment>
<sequence length="402" mass="44193">MIFIDCPAKLHCDTTVKNPSFHRYKTVLTGIVTKDDGSLMLYDPTVQEKIAVSVNGLSLAYGKTTILNHISLMLPKGQTLALLGPSGCGKTTLLRLLAGLLAPTKGDVSINGTMVADATSGLFLPPEKRHLGMVFQDYALWPHMSVAGNVSFPLEMRGINRSDREKRVKIALERVGLSAFETRSISDMSGGQQQRVAIARAIVAEPKLVLFDEPLSNLDRELRENMVSEIKQLVSNLGLTAVYVTHDQSEAFALADQVAIMRSGNIEQLADPQSLVANPASTQVADFLRLGCVMPVEYCSQDYKIRGTSYYLQAPHYTPHHNQNHSHVLIPTRAISATSSQDNSITAIVLRSQFRGDGHLTTVRIGDDSFNHEITYLDQLPRPQGSQTALAIDHSQLRWFSN</sequence>
<dbReference type="CDD" id="cd03259">
    <property type="entry name" value="ABC_Carb_Solutes_like"/>
    <property type="match status" value="1"/>
</dbReference>
<evidence type="ECO:0000256" key="5">
    <source>
        <dbReference type="ARBA" id="ARBA00022496"/>
    </source>
</evidence>
<protein>
    <submittedName>
        <fullName evidence="12">ABC transporter ATP-binding protein</fullName>
    </submittedName>
</protein>
<accession>A0ABN1GP02</accession>
<reference evidence="12 13" key="1">
    <citation type="journal article" date="2019" name="Int. J. Syst. Evol. Microbiol.">
        <title>The Global Catalogue of Microorganisms (GCM) 10K type strain sequencing project: providing services to taxonomists for standard genome sequencing and annotation.</title>
        <authorList>
            <consortium name="The Broad Institute Genomics Platform"/>
            <consortium name="The Broad Institute Genome Sequencing Center for Infectious Disease"/>
            <person name="Wu L."/>
            <person name="Ma J."/>
        </authorList>
    </citation>
    <scope>NUCLEOTIDE SEQUENCE [LARGE SCALE GENOMIC DNA]</scope>
    <source>
        <strain evidence="12 13">JCM 15115</strain>
    </source>
</reference>
<dbReference type="GO" id="GO:0005524">
    <property type="term" value="F:ATP binding"/>
    <property type="evidence" value="ECO:0007669"/>
    <property type="project" value="UniProtKB-KW"/>
</dbReference>
<feature type="domain" description="ABC transporter" evidence="11">
    <location>
        <begin position="52"/>
        <end position="288"/>
    </location>
</feature>
<dbReference type="InterPro" id="IPR027417">
    <property type="entry name" value="P-loop_NTPase"/>
</dbReference>
<dbReference type="InterPro" id="IPR050093">
    <property type="entry name" value="ABC_SmlMolc_Importer"/>
</dbReference>
<evidence type="ECO:0000256" key="2">
    <source>
        <dbReference type="ARBA" id="ARBA00005417"/>
    </source>
</evidence>
<keyword evidence="6" id="KW-0547">Nucleotide-binding</keyword>
<dbReference type="SMART" id="SM00382">
    <property type="entry name" value="AAA"/>
    <property type="match status" value="1"/>
</dbReference>
<organism evidence="12 13">
    <name type="scientific">Paenochrobactrum glaciei</name>
    <dbReference type="NCBI Taxonomy" id="486407"/>
    <lineage>
        <taxon>Bacteria</taxon>
        <taxon>Pseudomonadati</taxon>
        <taxon>Pseudomonadota</taxon>
        <taxon>Alphaproteobacteria</taxon>
        <taxon>Hyphomicrobiales</taxon>
        <taxon>Brucellaceae</taxon>
        <taxon>Paenochrobactrum</taxon>
    </lineage>
</organism>
<evidence type="ECO:0000256" key="1">
    <source>
        <dbReference type="ARBA" id="ARBA00004533"/>
    </source>
</evidence>
<gene>
    <name evidence="12" type="ORF">GCM10008943_33170</name>
</gene>
<keyword evidence="13" id="KW-1185">Reference proteome</keyword>
<dbReference type="PANTHER" id="PTHR42781:SF4">
    <property type="entry name" value="SPERMIDINE_PUTRESCINE IMPORT ATP-BINDING PROTEIN POTA"/>
    <property type="match status" value="1"/>
</dbReference>
<keyword evidence="10" id="KW-0472">Membrane</keyword>
<evidence type="ECO:0000256" key="8">
    <source>
        <dbReference type="ARBA" id="ARBA00023004"/>
    </source>
</evidence>
<dbReference type="InterPro" id="IPR015853">
    <property type="entry name" value="ABC_transpr_FbpC"/>
</dbReference>
<evidence type="ECO:0000256" key="7">
    <source>
        <dbReference type="ARBA" id="ARBA00022840"/>
    </source>
</evidence>
<dbReference type="PROSITE" id="PS50893">
    <property type="entry name" value="ABC_TRANSPORTER_2"/>
    <property type="match status" value="1"/>
</dbReference>
<dbReference type="PANTHER" id="PTHR42781">
    <property type="entry name" value="SPERMIDINE/PUTRESCINE IMPORT ATP-BINDING PROTEIN POTA"/>
    <property type="match status" value="1"/>
</dbReference>
<dbReference type="Gene3D" id="3.40.50.300">
    <property type="entry name" value="P-loop containing nucleotide triphosphate hydrolases"/>
    <property type="match status" value="1"/>
</dbReference>
<dbReference type="SUPFAM" id="SSF52540">
    <property type="entry name" value="P-loop containing nucleoside triphosphate hydrolases"/>
    <property type="match status" value="1"/>
</dbReference>
<keyword evidence="8" id="KW-0408">Iron</keyword>
<evidence type="ECO:0000256" key="6">
    <source>
        <dbReference type="ARBA" id="ARBA00022741"/>
    </source>
</evidence>
<evidence type="ECO:0000313" key="13">
    <source>
        <dbReference type="Proteomes" id="UP001424441"/>
    </source>
</evidence>
<evidence type="ECO:0000259" key="11">
    <source>
        <dbReference type="PROSITE" id="PS50893"/>
    </source>
</evidence>
<name>A0ABN1GP02_9HYPH</name>
<evidence type="ECO:0000256" key="10">
    <source>
        <dbReference type="ARBA" id="ARBA00023136"/>
    </source>
</evidence>
<proteinExistence type="inferred from homology"/>
<keyword evidence="3" id="KW-0813">Transport</keyword>
<evidence type="ECO:0000256" key="3">
    <source>
        <dbReference type="ARBA" id="ARBA00022448"/>
    </source>
</evidence>
<comment type="caution">
    <text evidence="12">The sequence shown here is derived from an EMBL/GenBank/DDBJ whole genome shotgun (WGS) entry which is preliminary data.</text>
</comment>
<evidence type="ECO:0000256" key="9">
    <source>
        <dbReference type="ARBA" id="ARBA00023065"/>
    </source>
</evidence>
<evidence type="ECO:0000256" key="4">
    <source>
        <dbReference type="ARBA" id="ARBA00022475"/>
    </source>
</evidence>
<dbReference type="InterPro" id="IPR003593">
    <property type="entry name" value="AAA+_ATPase"/>
</dbReference>
<evidence type="ECO:0000313" key="12">
    <source>
        <dbReference type="EMBL" id="GAA0615500.1"/>
    </source>
</evidence>
<keyword evidence="7 12" id="KW-0067">ATP-binding</keyword>
<keyword evidence="9" id="KW-0406">Ion transport</keyword>
<keyword evidence="5" id="KW-0410">Iron transport</keyword>
<comment type="subcellular location">
    <subcellularLocation>
        <location evidence="1">Cell inner membrane</location>
    </subcellularLocation>
</comment>
<dbReference type="InterPro" id="IPR003439">
    <property type="entry name" value="ABC_transporter-like_ATP-bd"/>
</dbReference>
<dbReference type="EMBL" id="BAAADE010000017">
    <property type="protein sequence ID" value="GAA0615500.1"/>
    <property type="molecule type" value="Genomic_DNA"/>
</dbReference>
<keyword evidence="4" id="KW-1003">Cell membrane</keyword>
<dbReference type="InterPro" id="IPR017871">
    <property type="entry name" value="ABC_transporter-like_CS"/>
</dbReference>
<dbReference type="Proteomes" id="UP001424441">
    <property type="component" value="Unassembled WGS sequence"/>
</dbReference>
<dbReference type="PROSITE" id="PS00211">
    <property type="entry name" value="ABC_TRANSPORTER_1"/>
    <property type="match status" value="1"/>
</dbReference>